<protein>
    <submittedName>
        <fullName evidence="1">Uncharacterized protein</fullName>
    </submittedName>
</protein>
<name>A0ACB9I3N7_9ASTR</name>
<gene>
    <name evidence="1" type="ORF">L1987_30749</name>
</gene>
<keyword evidence="2" id="KW-1185">Reference proteome</keyword>
<evidence type="ECO:0000313" key="2">
    <source>
        <dbReference type="Proteomes" id="UP001056120"/>
    </source>
</evidence>
<reference evidence="2" key="1">
    <citation type="journal article" date="2022" name="Mol. Ecol. Resour.">
        <title>The genomes of chicory, endive, great burdock and yacon provide insights into Asteraceae palaeo-polyploidization history and plant inulin production.</title>
        <authorList>
            <person name="Fan W."/>
            <person name="Wang S."/>
            <person name="Wang H."/>
            <person name="Wang A."/>
            <person name="Jiang F."/>
            <person name="Liu H."/>
            <person name="Zhao H."/>
            <person name="Xu D."/>
            <person name="Zhang Y."/>
        </authorList>
    </citation>
    <scope>NUCLEOTIDE SEQUENCE [LARGE SCALE GENOMIC DNA]</scope>
    <source>
        <strain evidence="2">cv. Yunnan</strain>
    </source>
</reference>
<sequence>MSSSRKRGTAKCKSRYTNAASVNIQFNEDGIAIGPNRADFMSSVGLEFRNNIPYHLLAKDVEKKLYDEVWTKIKIAFKIPDDHAKKTTLKKGKAIMRNFRSILVNKYVKKNKTPFNDYEGLEHKYWDSFATKALIEEYEENSRKAKISAHKNVEPARVGRRGMNGFMDVWEDRWGQLLSKYDLLSDIQDERSKIYTTSRAQLNPVTNLYQLGPHQSSEGVLTRRLKELLEKEREMKANGSYYEVGKDVVTEVVGNGREHGGRSRLVSSVIGISTQKRKKTKEAETLQEEINALQQHHDQDAIEPGPSTGCRI</sequence>
<dbReference type="Proteomes" id="UP001056120">
    <property type="component" value="Linkage Group LG10"/>
</dbReference>
<comment type="caution">
    <text evidence="1">The sequence shown here is derived from an EMBL/GenBank/DDBJ whole genome shotgun (WGS) entry which is preliminary data.</text>
</comment>
<reference evidence="1 2" key="2">
    <citation type="journal article" date="2022" name="Mol. Ecol. Resour.">
        <title>The genomes of chicory, endive, great burdock and yacon provide insights into Asteraceae paleo-polyploidization history and plant inulin production.</title>
        <authorList>
            <person name="Fan W."/>
            <person name="Wang S."/>
            <person name="Wang H."/>
            <person name="Wang A."/>
            <person name="Jiang F."/>
            <person name="Liu H."/>
            <person name="Zhao H."/>
            <person name="Xu D."/>
            <person name="Zhang Y."/>
        </authorList>
    </citation>
    <scope>NUCLEOTIDE SEQUENCE [LARGE SCALE GENOMIC DNA]</scope>
    <source>
        <strain evidence="2">cv. Yunnan</strain>
        <tissue evidence="1">Leaves</tissue>
    </source>
</reference>
<proteinExistence type="predicted"/>
<organism evidence="1 2">
    <name type="scientific">Smallanthus sonchifolius</name>
    <dbReference type="NCBI Taxonomy" id="185202"/>
    <lineage>
        <taxon>Eukaryota</taxon>
        <taxon>Viridiplantae</taxon>
        <taxon>Streptophyta</taxon>
        <taxon>Embryophyta</taxon>
        <taxon>Tracheophyta</taxon>
        <taxon>Spermatophyta</taxon>
        <taxon>Magnoliopsida</taxon>
        <taxon>eudicotyledons</taxon>
        <taxon>Gunneridae</taxon>
        <taxon>Pentapetalae</taxon>
        <taxon>asterids</taxon>
        <taxon>campanulids</taxon>
        <taxon>Asterales</taxon>
        <taxon>Asteraceae</taxon>
        <taxon>Asteroideae</taxon>
        <taxon>Heliantheae alliance</taxon>
        <taxon>Millerieae</taxon>
        <taxon>Smallanthus</taxon>
    </lineage>
</organism>
<evidence type="ECO:0000313" key="1">
    <source>
        <dbReference type="EMBL" id="KAI3802609.1"/>
    </source>
</evidence>
<accession>A0ACB9I3N7</accession>
<dbReference type="EMBL" id="CM042027">
    <property type="protein sequence ID" value="KAI3802609.1"/>
    <property type="molecule type" value="Genomic_DNA"/>
</dbReference>